<keyword evidence="1" id="KW-0472">Membrane</keyword>
<name>A0A1G5KYF1_9BACL</name>
<evidence type="ECO:0000256" key="1">
    <source>
        <dbReference type="SAM" id="Phobius"/>
    </source>
</evidence>
<dbReference type="Proteomes" id="UP000198538">
    <property type="component" value="Unassembled WGS sequence"/>
</dbReference>
<evidence type="ECO:0000313" key="2">
    <source>
        <dbReference type="EMBL" id="SCZ05148.1"/>
    </source>
</evidence>
<feature type="transmembrane region" description="Helical" evidence="1">
    <location>
        <begin position="52"/>
        <end position="77"/>
    </location>
</feature>
<protein>
    <submittedName>
        <fullName evidence="2">Uncharacterized protein</fullName>
    </submittedName>
</protein>
<dbReference type="RefSeq" id="WP_090923935.1">
    <property type="nucleotide sequence ID" value="NZ_FMVM01000017.1"/>
</dbReference>
<dbReference type="AlphaFoldDB" id="A0A1G5KYF1"/>
<gene>
    <name evidence="2" type="ORF">SAMN05720606_117162</name>
</gene>
<proteinExistence type="predicted"/>
<dbReference type="EMBL" id="FMVM01000017">
    <property type="protein sequence ID" value="SCZ05148.1"/>
    <property type="molecule type" value="Genomic_DNA"/>
</dbReference>
<keyword evidence="1" id="KW-1133">Transmembrane helix</keyword>
<evidence type="ECO:0000313" key="3">
    <source>
        <dbReference type="Proteomes" id="UP000198538"/>
    </source>
</evidence>
<organism evidence="2 3">
    <name type="scientific">Paenibacillus polysaccharolyticus</name>
    <dbReference type="NCBI Taxonomy" id="582692"/>
    <lineage>
        <taxon>Bacteria</taxon>
        <taxon>Bacillati</taxon>
        <taxon>Bacillota</taxon>
        <taxon>Bacilli</taxon>
        <taxon>Bacillales</taxon>
        <taxon>Paenibacillaceae</taxon>
        <taxon>Paenibacillus</taxon>
    </lineage>
</organism>
<feature type="transmembrane region" description="Helical" evidence="1">
    <location>
        <begin position="89"/>
        <end position="108"/>
    </location>
</feature>
<keyword evidence="3" id="KW-1185">Reference proteome</keyword>
<sequence length="109" mass="12523">MPRFSRECSYCHQPMGEDEFKCKSCGNMVTTKTAKPDQPYMSEYEESTLDRYSMVLLVIMTIFFAPIAMTIGGILLFNDYASKRDAGKILVTASLIMIVIYMILFFVFR</sequence>
<accession>A0A1G5KYF1</accession>
<reference evidence="3" key="1">
    <citation type="submission" date="2016-10" db="EMBL/GenBank/DDBJ databases">
        <authorList>
            <person name="Varghese N."/>
            <person name="Submissions S."/>
        </authorList>
    </citation>
    <scope>NUCLEOTIDE SEQUENCE [LARGE SCALE GENOMIC DNA]</scope>
    <source>
        <strain evidence="3">BL9</strain>
    </source>
</reference>
<keyword evidence="1" id="KW-0812">Transmembrane</keyword>
<dbReference type="STRING" id="582692.SAMN05720606_117162"/>